<dbReference type="STRING" id="395963.Bind_1289"/>
<organism evidence="1 2">
    <name type="scientific">Beijerinckia indica subsp. indica (strain ATCC 9039 / DSM 1715 / NCIMB 8712)</name>
    <dbReference type="NCBI Taxonomy" id="395963"/>
    <lineage>
        <taxon>Bacteria</taxon>
        <taxon>Pseudomonadati</taxon>
        <taxon>Pseudomonadota</taxon>
        <taxon>Alphaproteobacteria</taxon>
        <taxon>Hyphomicrobiales</taxon>
        <taxon>Beijerinckiaceae</taxon>
        <taxon>Beijerinckia</taxon>
    </lineage>
</organism>
<dbReference type="Proteomes" id="UP000001695">
    <property type="component" value="Chromosome"/>
</dbReference>
<name>B2IJQ8_BEII9</name>
<dbReference type="AlphaFoldDB" id="B2IJQ8"/>
<dbReference type="OrthoDB" id="7991866at2"/>
<gene>
    <name evidence="1" type="ordered locus">Bind_1289</name>
</gene>
<protein>
    <recommendedName>
        <fullName evidence="3">DUF1640 domain-containing protein</fullName>
    </recommendedName>
</protein>
<reference evidence="2" key="1">
    <citation type="submission" date="2008-03" db="EMBL/GenBank/DDBJ databases">
        <title>Complete sequence of chromosome of Beijerinckia indica subsp. indica ATCC 9039.</title>
        <authorList>
            <consortium name="US DOE Joint Genome Institute"/>
            <person name="Copeland A."/>
            <person name="Lucas S."/>
            <person name="Lapidus A."/>
            <person name="Glavina del Rio T."/>
            <person name="Dalin E."/>
            <person name="Tice H."/>
            <person name="Bruce D."/>
            <person name="Goodwin L."/>
            <person name="Pitluck S."/>
            <person name="LaButti K."/>
            <person name="Schmutz J."/>
            <person name="Larimer F."/>
            <person name="Land M."/>
            <person name="Hauser L."/>
            <person name="Kyrpides N."/>
            <person name="Mikhailova N."/>
            <person name="Dunfield P.F."/>
            <person name="Dedysh S.N."/>
            <person name="Liesack W."/>
            <person name="Saw J.H."/>
            <person name="Alam M."/>
            <person name="Chen Y."/>
            <person name="Murrell J.C."/>
            <person name="Richardson P."/>
        </authorList>
    </citation>
    <scope>NUCLEOTIDE SEQUENCE [LARGE SCALE GENOMIC DNA]</scope>
    <source>
        <strain evidence="2">ATCC 9039 / DSM 1715 / NCIMB 8712</strain>
    </source>
</reference>
<accession>B2IJQ8</accession>
<keyword evidence="2" id="KW-1185">Reference proteome</keyword>
<evidence type="ECO:0008006" key="3">
    <source>
        <dbReference type="Google" id="ProtNLM"/>
    </source>
</evidence>
<dbReference type="eggNOG" id="ENOG5033D1Q">
    <property type="taxonomic scope" value="Bacteria"/>
</dbReference>
<dbReference type="KEGG" id="bid:Bind_1289"/>
<reference evidence="1 2" key="2">
    <citation type="journal article" date="2010" name="J. Bacteriol.">
        <title>Complete genome sequence of Beijerinckia indica subsp. indica.</title>
        <authorList>
            <person name="Tamas I."/>
            <person name="Dedysh S.N."/>
            <person name="Liesack W."/>
            <person name="Stott M.B."/>
            <person name="Alam M."/>
            <person name="Murrell J.C."/>
            <person name="Dunfield P.F."/>
        </authorList>
    </citation>
    <scope>NUCLEOTIDE SEQUENCE [LARGE SCALE GENOMIC DNA]</scope>
    <source>
        <strain evidence="2">ATCC 9039 / DSM 1715 / NCIMB 8712</strain>
    </source>
</reference>
<sequence>MSLIPFDTLKLARDLRDRAHFSPEQAEGAAAALADAFQDLDAKKSAIDRIDAKIEALEQRLTIKIGSMLAVAVGVSIALAKLVH</sequence>
<proteinExistence type="predicted"/>
<evidence type="ECO:0000313" key="1">
    <source>
        <dbReference type="EMBL" id="ACB94930.1"/>
    </source>
</evidence>
<dbReference type="HOGENOM" id="CLU_127685_1_1_5"/>
<evidence type="ECO:0000313" key="2">
    <source>
        <dbReference type="Proteomes" id="UP000001695"/>
    </source>
</evidence>
<dbReference type="EMBL" id="CP001016">
    <property type="protein sequence ID" value="ACB94930.1"/>
    <property type="molecule type" value="Genomic_DNA"/>
</dbReference>